<reference evidence="6" key="1">
    <citation type="submission" date="2016-06" db="EMBL/GenBank/DDBJ databases">
        <authorList>
            <person name="Varghese N."/>
            <person name="Submissions Spin"/>
        </authorList>
    </citation>
    <scope>NUCLEOTIDE SEQUENCE [LARGE SCALE GENOMIC DNA]</scope>
    <source>
        <strain evidence="6">DSM 45160</strain>
    </source>
</reference>
<dbReference type="InterPro" id="IPR036188">
    <property type="entry name" value="FAD/NAD-bd_sf"/>
</dbReference>
<dbReference type="SUPFAM" id="SSF54373">
    <property type="entry name" value="FAD-linked reductases, C-terminal domain"/>
    <property type="match status" value="1"/>
</dbReference>
<protein>
    <submittedName>
        <fullName evidence="5">Monoamine oxidase</fullName>
    </submittedName>
</protein>
<evidence type="ECO:0000256" key="1">
    <source>
        <dbReference type="ARBA" id="ARBA00001974"/>
    </source>
</evidence>
<feature type="domain" description="Amine oxidase" evidence="4">
    <location>
        <begin position="45"/>
        <end position="457"/>
    </location>
</feature>
<keyword evidence="6" id="KW-1185">Reference proteome</keyword>
<dbReference type="GO" id="GO:0016491">
    <property type="term" value="F:oxidoreductase activity"/>
    <property type="evidence" value="ECO:0007669"/>
    <property type="project" value="UniProtKB-KW"/>
</dbReference>
<name>A0A1C4XDV8_9ACTN</name>
<feature type="binding site" evidence="3">
    <location>
        <position position="360"/>
    </location>
    <ligand>
        <name>substrate</name>
    </ligand>
</feature>
<dbReference type="PRINTS" id="PR00757">
    <property type="entry name" value="AMINEOXDASEF"/>
</dbReference>
<dbReference type="SUPFAM" id="SSF51905">
    <property type="entry name" value="FAD/NAD(P)-binding domain"/>
    <property type="match status" value="1"/>
</dbReference>
<dbReference type="InterPro" id="IPR001613">
    <property type="entry name" value="Flavin_amine_oxidase"/>
</dbReference>
<dbReference type="InterPro" id="IPR006311">
    <property type="entry name" value="TAT_signal"/>
</dbReference>
<organism evidence="5 6">
    <name type="scientific">Micromonospora chokoriensis</name>
    <dbReference type="NCBI Taxonomy" id="356851"/>
    <lineage>
        <taxon>Bacteria</taxon>
        <taxon>Bacillati</taxon>
        <taxon>Actinomycetota</taxon>
        <taxon>Actinomycetes</taxon>
        <taxon>Micromonosporales</taxon>
        <taxon>Micromonosporaceae</taxon>
        <taxon>Micromonospora</taxon>
    </lineage>
</organism>
<keyword evidence="2" id="KW-0560">Oxidoreductase</keyword>
<evidence type="ECO:0000313" key="6">
    <source>
        <dbReference type="Proteomes" id="UP000198224"/>
    </source>
</evidence>
<dbReference type="Gene3D" id="3.90.660.10">
    <property type="match status" value="1"/>
</dbReference>
<dbReference type="AlphaFoldDB" id="A0A1C4XDV8"/>
<sequence length="461" mass="49699">MDRRSLLKATGLSALATSAALHPAAAAGARPRNAEADVIVIGAGFAGVTAARELSANGLRPLLVEARDRIGGRTWTDTFLGRRIELGCQWISDRQQLFHSELARYGISTVTDPAAETVIFPSGNGLAEVDPAEVYTRQSELLGRLFAGSESYLERPTDPLYRADLIRGVDHLSLRDRLDQLALAPADENWINGTTASYSGGSSALGGLTALAQWWRLGGGNIDGWYGLLGFSPAVGMGGLLQAMLDDTDGELMLNTPVRGVTVSGRCVYVTTSRGTLTAPAVVVAVPVNVWRTIQFSPGLPKVHTDASLQGVGVPDSVKFWVHARTDRGRVSAQAAEGFPISSLFTHTDLGDGHQLIIGFSEDRSLDFTNRAQIQAVLRQMVPGIEVWDLRSQDWGRDRYSRGAWALRRPKQLLAQLPAIQQPYGRIAFASGDTATAWNGFVDGAIESGLRAARQVLEMRR</sequence>
<gene>
    <name evidence="5" type="ORF">GA0070612_3496</name>
</gene>
<comment type="cofactor">
    <cofactor evidence="1">
        <name>FAD</name>
        <dbReference type="ChEBI" id="CHEBI:57692"/>
    </cofactor>
</comment>
<evidence type="ECO:0000313" key="5">
    <source>
        <dbReference type="EMBL" id="SCF06649.1"/>
    </source>
</evidence>
<evidence type="ECO:0000256" key="3">
    <source>
        <dbReference type="PIRSR" id="PIRSR601613-1"/>
    </source>
</evidence>
<dbReference type="Proteomes" id="UP000198224">
    <property type="component" value="Chromosome I"/>
</dbReference>
<feature type="binding site" evidence="3">
    <location>
        <begin position="65"/>
        <end position="66"/>
    </location>
    <ligand>
        <name>FAD</name>
        <dbReference type="ChEBI" id="CHEBI:57692"/>
    </ligand>
</feature>
<dbReference type="PANTHER" id="PTHR10742">
    <property type="entry name" value="FLAVIN MONOAMINE OXIDASE"/>
    <property type="match status" value="1"/>
</dbReference>
<dbReference type="PANTHER" id="PTHR10742:SF410">
    <property type="entry name" value="LYSINE-SPECIFIC HISTONE DEMETHYLASE 2"/>
    <property type="match status" value="1"/>
</dbReference>
<dbReference type="RefSeq" id="WP_088988854.1">
    <property type="nucleotide sequence ID" value="NZ_LT607409.1"/>
</dbReference>
<proteinExistence type="predicted"/>
<feature type="binding site" evidence="3">
    <location>
        <position position="258"/>
    </location>
    <ligand>
        <name>FAD</name>
        <dbReference type="ChEBI" id="CHEBI:57692"/>
    </ligand>
</feature>
<evidence type="ECO:0000256" key="2">
    <source>
        <dbReference type="ARBA" id="ARBA00023002"/>
    </source>
</evidence>
<evidence type="ECO:0000259" key="4">
    <source>
        <dbReference type="Pfam" id="PF01593"/>
    </source>
</evidence>
<dbReference type="Pfam" id="PF01593">
    <property type="entry name" value="Amino_oxidase"/>
    <property type="match status" value="1"/>
</dbReference>
<dbReference type="InterPro" id="IPR050281">
    <property type="entry name" value="Flavin_monoamine_oxidase"/>
</dbReference>
<dbReference type="Gene3D" id="3.50.50.60">
    <property type="entry name" value="FAD/NAD(P)-binding domain"/>
    <property type="match status" value="3"/>
</dbReference>
<dbReference type="EMBL" id="LT607409">
    <property type="protein sequence ID" value="SCF06649.1"/>
    <property type="molecule type" value="Genomic_DNA"/>
</dbReference>
<accession>A0A1C4XDV8</accession>
<dbReference type="PROSITE" id="PS51318">
    <property type="entry name" value="TAT"/>
    <property type="match status" value="1"/>
</dbReference>
<dbReference type="InterPro" id="IPR002937">
    <property type="entry name" value="Amino_oxidase"/>
</dbReference>